<evidence type="ECO:0000313" key="4">
    <source>
        <dbReference type="Proteomes" id="UP000326570"/>
    </source>
</evidence>
<dbReference type="AlphaFoldDB" id="A0A5N1J2F1"/>
<feature type="chain" id="PRO_5024854685" evidence="1">
    <location>
        <begin position="30"/>
        <end position="439"/>
    </location>
</feature>
<organism evidence="3 4">
    <name type="scientific">Adhaeribacter soli</name>
    <dbReference type="NCBI Taxonomy" id="2607655"/>
    <lineage>
        <taxon>Bacteria</taxon>
        <taxon>Pseudomonadati</taxon>
        <taxon>Bacteroidota</taxon>
        <taxon>Cytophagia</taxon>
        <taxon>Cytophagales</taxon>
        <taxon>Hymenobacteraceae</taxon>
        <taxon>Adhaeribacter</taxon>
    </lineage>
</organism>
<reference evidence="3 4" key="1">
    <citation type="submission" date="2019-09" db="EMBL/GenBank/DDBJ databases">
        <title>Genome sequence of Adhaeribacter sp. M2.</title>
        <authorList>
            <person name="Srinivasan S."/>
        </authorList>
    </citation>
    <scope>NUCLEOTIDE SEQUENCE [LARGE SCALE GENOMIC DNA]</scope>
    <source>
        <strain evidence="3 4">M2</strain>
    </source>
</reference>
<name>A0A5N1J2F1_9BACT</name>
<dbReference type="Pfam" id="PF18962">
    <property type="entry name" value="Por_Secre_tail"/>
    <property type="match status" value="1"/>
</dbReference>
<feature type="domain" description="Secretion system C-terminal sorting" evidence="2">
    <location>
        <begin position="365"/>
        <end position="437"/>
    </location>
</feature>
<dbReference type="EMBL" id="VTWT01000002">
    <property type="protein sequence ID" value="KAA9340943.1"/>
    <property type="molecule type" value="Genomic_DNA"/>
</dbReference>
<feature type="signal peptide" evidence="1">
    <location>
        <begin position="1"/>
        <end position="29"/>
    </location>
</feature>
<gene>
    <name evidence="3" type="ORF">F0P94_05830</name>
</gene>
<keyword evidence="4" id="KW-1185">Reference proteome</keyword>
<comment type="caution">
    <text evidence="3">The sequence shown here is derived from an EMBL/GenBank/DDBJ whole genome shotgun (WGS) entry which is preliminary data.</text>
</comment>
<proteinExistence type="predicted"/>
<dbReference type="Proteomes" id="UP000326570">
    <property type="component" value="Unassembled WGS sequence"/>
</dbReference>
<sequence length="439" mass="50184">MKKISFSFTFLSAIAGFAIFFGCSLQASAQAFEIPQTPVVSVSGIKAEANTKRLASNDKPGKADYFTWNNGWVADSRSENTYDTQGNILKTVMIDAATGAFMEQWLYVYDAHNTQTERLVQTMVNGQWQTQSGQKHLLTYNANNLITEDLVQEWQNGLWENKARHEYVLNTAGQPTEEKISFWQQGAWAYQVKRTSVYQNNLLSEYLVQNYVNNAWQNFSRFHNYTYDAVTNKTLGYQVQDWVNNAWQDKSRQTFTYDATGGYTNITERNLNGNWENSLKVVSLQDPATNTSGYQVFDWQNNNWVKVSHQEAQRTYDTQNRLTEVIERRWKAATNQLENELKITFYDFQLISGTSKLMPEMQVNVYPNPASDLVTIALNEAAGKEGTISVSDYTGKIRLVQEITRGNSITLKLESWPAGVYFLTLQTEKGTLVKKIVKQ</sequence>
<dbReference type="InterPro" id="IPR026444">
    <property type="entry name" value="Secre_tail"/>
</dbReference>
<dbReference type="NCBIfam" id="TIGR04183">
    <property type="entry name" value="Por_Secre_tail"/>
    <property type="match status" value="1"/>
</dbReference>
<dbReference type="RefSeq" id="WP_150902870.1">
    <property type="nucleotide sequence ID" value="NZ_VTWT01000002.1"/>
</dbReference>
<evidence type="ECO:0000313" key="3">
    <source>
        <dbReference type="EMBL" id="KAA9340943.1"/>
    </source>
</evidence>
<protein>
    <submittedName>
        <fullName evidence="3">T9SS type A sorting domain-containing protein</fullName>
    </submittedName>
</protein>
<accession>A0A5N1J2F1</accession>
<evidence type="ECO:0000259" key="2">
    <source>
        <dbReference type="Pfam" id="PF18962"/>
    </source>
</evidence>
<dbReference type="PROSITE" id="PS51257">
    <property type="entry name" value="PROKAR_LIPOPROTEIN"/>
    <property type="match status" value="1"/>
</dbReference>
<dbReference type="Gene3D" id="2.40.128.720">
    <property type="match status" value="2"/>
</dbReference>
<keyword evidence="1" id="KW-0732">Signal</keyword>
<evidence type="ECO:0000256" key="1">
    <source>
        <dbReference type="SAM" id="SignalP"/>
    </source>
</evidence>